<keyword evidence="6" id="KW-1185">Reference proteome</keyword>
<protein>
    <submittedName>
        <fullName evidence="5">Phage head maturation protease</fullName>
    </submittedName>
</protein>
<dbReference type="Proteomes" id="UP001240984">
    <property type="component" value="Unassembled WGS sequence"/>
</dbReference>
<dbReference type="RefSeq" id="WP_306830843.1">
    <property type="nucleotide sequence ID" value="NZ_JAUSRA010000001.1"/>
</dbReference>
<accession>A0ABT9MUT5</accession>
<proteinExistence type="predicted"/>
<evidence type="ECO:0000256" key="1">
    <source>
        <dbReference type="ARBA" id="ARBA00022612"/>
    </source>
</evidence>
<comment type="caution">
    <text evidence="5">The sequence shown here is derived from an EMBL/GenBank/DDBJ whole genome shotgun (WGS) entry which is preliminary data.</text>
</comment>
<feature type="domain" description="Prohead serine protease" evidence="4">
    <location>
        <begin position="4"/>
        <end position="137"/>
    </location>
</feature>
<evidence type="ECO:0000256" key="3">
    <source>
        <dbReference type="ARBA" id="ARBA00022801"/>
    </source>
</evidence>
<dbReference type="Pfam" id="PF04586">
    <property type="entry name" value="Peptidase_S78"/>
    <property type="match status" value="1"/>
</dbReference>
<evidence type="ECO:0000256" key="2">
    <source>
        <dbReference type="ARBA" id="ARBA00022670"/>
    </source>
</evidence>
<organism evidence="5 6">
    <name type="scientific">Catenuloplanes nepalensis</name>
    <dbReference type="NCBI Taxonomy" id="587533"/>
    <lineage>
        <taxon>Bacteria</taxon>
        <taxon>Bacillati</taxon>
        <taxon>Actinomycetota</taxon>
        <taxon>Actinomycetes</taxon>
        <taxon>Micromonosporales</taxon>
        <taxon>Micromonosporaceae</taxon>
        <taxon>Catenuloplanes</taxon>
    </lineage>
</organism>
<dbReference type="SUPFAM" id="SSF56563">
    <property type="entry name" value="Major capsid protein gp5"/>
    <property type="match status" value="1"/>
</dbReference>
<name>A0ABT9MUT5_9ACTN</name>
<keyword evidence="2 5" id="KW-0645">Protease</keyword>
<dbReference type="GO" id="GO:0006508">
    <property type="term" value="P:proteolysis"/>
    <property type="evidence" value="ECO:0007669"/>
    <property type="project" value="UniProtKB-KW"/>
</dbReference>
<dbReference type="GO" id="GO:0008233">
    <property type="term" value="F:peptidase activity"/>
    <property type="evidence" value="ECO:0007669"/>
    <property type="project" value="UniProtKB-KW"/>
</dbReference>
<sequence length="500" mass="53535">MQLSAPDTDKRTIKAFAYTTDVEFEAENGAGEVKRYRFSANSVRPWREHIPVYAYHDDRDVIGRVSSANWETGEVELKISDITRGREMLTLAADGALGGTSMFLQIEDDEEIDGVVVIKSATCREISLVSHPAVPTAVLTGVALSAPEPKEPAMTDNCNADTVELSAPQGPSIQPIPLVGTAKDEAPYPHLFGGRNNGHSFFKDLRLSTSGDSAAAERVLKLAVTTADLPPTDAYDSGIRVTPPDPRNPLSGILTTRSLNGDSPFYVLHRDNTGDTNLSNPHVEGVEPVLGDIGTWSRATVEPGAVSGKVAVTREAFLADTTPEAEALVFARMDVARRRAIEVNAADALADLTLPAGQVHTLGGANVADELTALQLDLLYSVDGDRFTTAIVGRDLFGDLVNAKDSAGRPLYPILGATNANGTTAPGLRYVNVGGMNVYPMAGLVDGGYLLDPSVVISWLGPVLNFTFDYEVAWVRLSHFQFQAFDVVDTSGIRRLTRAA</sequence>
<gene>
    <name evidence="5" type="ORF">J2S43_003729</name>
</gene>
<reference evidence="5 6" key="1">
    <citation type="submission" date="2023-07" db="EMBL/GenBank/DDBJ databases">
        <title>Sequencing the genomes of 1000 actinobacteria strains.</title>
        <authorList>
            <person name="Klenk H.-P."/>
        </authorList>
    </citation>
    <scope>NUCLEOTIDE SEQUENCE [LARGE SCALE GENOMIC DNA]</scope>
    <source>
        <strain evidence="5 6">DSM 44710</strain>
    </source>
</reference>
<keyword evidence="3" id="KW-0378">Hydrolase</keyword>
<dbReference type="EMBL" id="JAUSRA010000001">
    <property type="protein sequence ID" value="MDP9795217.1"/>
    <property type="molecule type" value="Genomic_DNA"/>
</dbReference>
<dbReference type="InterPro" id="IPR054613">
    <property type="entry name" value="Peptidase_S78_dom"/>
</dbReference>
<evidence type="ECO:0000313" key="6">
    <source>
        <dbReference type="Proteomes" id="UP001240984"/>
    </source>
</evidence>
<keyword evidence="1" id="KW-1188">Viral release from host cell</keyword>
<evidence type="ECO:0000313" key="5">
    <source>
        <dbReference type="EMBL" id="MDP9795217.1"/>
    </source>
</evidence>
<evidence type="ECO:0000259" key="4">
    <source>
        <dbReference type="Pfam" id="PF04586"/>
    </source>
</evidence>